<keyword evidence="3" id="KW-1185">Reference proteome</keyword>
<evidence type="ECO:0000313" key="2">
    <source>
        <dbReference type="EMBL" id="OJJ03613.1"/>
    </source>
</evidence>
<sequence length="149" mass="16941">MAPPCLSGEPQLLIHRRRNNPDHPTDISDRYRTSETGRAKSQSSTLTRGVGFCSHPTLPIRLLIGVYSWVLEKRRDSIHRPFFFAICATRTCFLTCRALVNRRDFITTPPPGLICYNSAISSPSSPAWRRSEDRPAELETGFCRGRHRT</sequence>
<evidence type="ECO:0000313" key="3">
    <source>
        <dbReference type="Proteomes" id="UP000184073"/>
    </source>
</evidence>
<reference evidence="3" key="1">
    <citation type="journal article" date="2017" name="Genome Biol.">
        <title>Comparative genomics reveals high biological diversity and specific adaptations in the industrially and medically important fungal genus Aspergillus.</title>
        <authorList>
            <person name="de Vries R.P."/>
            <person name="Riley R."/>
            <person name="Wiebenga A."/>
            <person name="Aguilar-Osorio G."/>
            <person name="Amillis S."/>
            <person name="Uchima C.A."/>
            <person name="Anderluh G."/>
            <person name="Asadollahi M."/>
            <person name="Askin M."/>
            <person name="Barry K."/>
            <person name="Battaglia E."/>
            <person name="Bayram O."/>
            <person name="Benocci T."/>
            <person name="Braus-Stromeyer S.A."/>
            <person name="Caldana C."/>
            <person name="Canovas D."/>
            <person name="Cerqueira G.C."/>
            <person name="Chen F."/>
            <person name="Chen W."/>
            <person name="Choi C."/>
            <person name="Clum A."/>
            <person name="Dos Santos R.A."/>
            <person name="Damasio A.R."/>
            <person name="Diallinas G."/>
            <person name="Emri T."/>
            <person name="Fekete E."/>
            <person name="Flipphi M."/>
            <person name="Freyberg S."/>
            <person name="Gallo A."/>
            <person name="Gournas C."/>
            <person name="Habgood R."/>
            <person name="Hainaut M."/>
            <person name="Harispe M.L."/>
            <person name="Henrissat B."/>
            <person name="Hilden K.S."/>
            <person name="Hope R."/>
            <person name="Hossain A."/>
            <person name="Karabika E."/>
            <person name="Karaffa L."/>
            <person name="Karanyi Z."/>
            <person name="Krasevec N."/>
            <person name="Kuo A."/>
            <person name="Kusch H."/>
            <person name="LaButti K."/>
            <person name="Lagendijk E.L."/>
            <person name="Lapidus A."/>
            <person name="Levasseur A."/>
            <person name="Lindquist E."/>
            <person name="Lipzen A."/>
            <person name="Logrieco A.F."/>
            <person name="MacCabe A."/>
            <person name="Maekelae M.R."/>
            <person name="Malavazi I."/>
            <person name="Melin P."/>
            <person name="Meyer V."/>
            <person name="Mielnichuk N."/>
            <person name="Miskei M."/>
            <person name="Molnar A.P."/>
            <person name="Mule G."/>
            <person name="Ngan C.Y."/>
            <person name="Orejas M."/>
            <person name="Orosz E."/>
            <person name="Ouedraogo J.P."/>
            <person name="Overkamp K.M."/>
            <person name="Park H.-S."/>
            <person name="Perrone G."/>
            <person name="Piumi F."/>
            <person name="Punt P.J."/>
            <person name="Ram A.F."/>
            <person name="Ramon A."/>
            <person name="Rauscher S."/>
            <person name="Record E."/>
            <person name="Riano-Pachon D.M."/>
            <person name="Robert V."/>
            <person name="Roehrig J."/>
            <person name="Ruller R."/>
            <person name="Salamov A."/>
            <person name="Salih N.S."/>
            <person name="Samson R.A."/>
            <person name="Sandor E."/>
            <person name="Sanguinetti M."/>
            <person name="Schuetze T."/>
            <person name="Sepcic K."/>
            <person name="Shelest E."/>
            <person name="Sherlock G."/>
            <person name="Sophianopoulou V."/>
            <person name="Squina F.M."/>
            <person name="Sun H."/>
            <person name="Susca A."/>
            <person name="Todd R.B."/>
            <person name="Tsang A."/>
            <person name="Unkles S.E."/>
            <person name="van de Wiele N."/>
            <person name="van Rossen-Uffink D."/>
            <person name="Oliveira J.V."/>
            <person name="Vesth T.C."/>
            <person name="Visser J."/>
            <person name="Yu J.-H."/>
            <person name="Zhou M."/>
            <person name="Andersen M.R."/>
            <person name="Archer D.B."/>
            <person name="Baker S.E."/>
            <person name="Benoit I."/>
            <person name="Brakhage A.A."/>
            <person name="Braus G.H."/>
            <person name="Fischer R."/>
            <person name="Frisvad J.C."/>
            <person name="Goldman G.H."/>
            <person name="Houbraken J."/>
            <person name="Oakley B."/>
            <person name="Pocsi I."/>
            <person name="Scazzocchio C."/>
            <person name="Seiboth B."/>
            <person name="vanKuyk P.A."/>
            <person name="Wortman J."/>
            <person name="Dyer P.S."/>
            <person name="Grigoriev I.V."/>
        </authorList>
    </citation>
    <scope>NUCLEOTIDE SEQUENCE [LARGE SCALE GENOMIC DNA]</scope>
    <source>
        <strain evidence="3">CBS 583.65</strain>
    </source>
</reference>
<feature type="region of interest" description="Disordered" evidence="1">
    <location>
        <begin position="16"/>
        <end position="43"/>
    </location>
</feature>
<name>A0A1L9PQ41_ASPVE</name>
<protein>
    <submittedName>
        <fullName evidence="2">Uncharacterized protein</fullName>
    </submittedName>
</protein>
<dbReference type="EMBL" id="KV878130">
    <property type="protein sequence ID" value="OJJ03613.1"/>
    <property type="molecule type" value="Genomic_DNA"/>
</dbReference>
<accession>A0A1L9PQ41</accession>
<feature type="compositionally biased region" description="Basic and acidic residues" evidence="1">
    <location>
        <begin position="19"/>
        <end position="38"/>
    </location>
</feature>
<dbReference type="RefSeq" id="XP_040669375.1">
    <property type="nucleotide sequence ID" value="XM_040816242.1"/>
</dbReference>
<gene>
    <name evidence="2" type="ORF">ASPVEDRAFT_741919</name>
</gene>
<dbReference type="VEuPathDB" id="FungiDB:ASPVEDRAFT_741919"/>
<evidence type="ECO:0000256" key="1">
    <source>
        <dbReference type="SAM" id="MobiDB-lite"/>
    </source>
</evidence>
<dbReference type="AlphaFoldDB" id="A0A1L9PQ41"/>
<dbReference type="GeneID" id="63731753"/>
<organism evidence="2 3">
    <name type="scientific">Aspergillus versicolor CBS 583.65</name>
    <dbReference type="NCBI Taxonomy" id="1036611"/>
    <lineage>
        <taxon>Eukaryota</taxon>
        <taxon>Fungi</taxon>
        <taxon>Dikarya</taxon>
        <taxon>Ascomycota</taxon>
        <taxon>Pezizomycotina</taxon>
        <taxon>Eurotiomycetes</taxon>
        <taxon>Eurotiomycetidae</taxon>
        <taxon>Eurotiales</taxon>
        <taxon>Aspergillaceae</taxon>
        <taxon>Aspergillus</taxon>
        <taxon>Aspergillus subgen. Nidulantes</taxon>
    </lineage>
</organism>
<proteinExistence type="predicted"/>
<dbReference type="Proteomes" id="UP000184073">
    <property type="component" value="Unassembled WGS sequence"/>
</dbReference>